<keyword evidence="5" id="KW-0175">Coiled coil</keyword>
<sequence>MRTLRWCGRTLSSAAAVAPRPEQLRAVFVCNAIPMVGFGFMDQTVMVHAGNAIDMTFGVTFGFSTLTAAAMGQICSDVAGVTFGGAIETLAAKCGLPDPKLSSSQNALRVVKRYGFAGRILGVVVGCVLGLTNLLMVDATKTQQLKLEKHDEGHSVSVSNRERKDATTVVVEGPDTDGLLASIATTLAAAGYSLMEVRGGPVGDKIMDVFTVTKAGQRVHDDELEYLARCVVDACRNPKQARALQVDNDRLRAENQDLRDKVDELTHERRVRIARTDTRHFRALTSSRKIDDAIGNPPMRSRTARILPAQQQHHDDDEEEEEEEEDLLADEETPDPPTDRSL</sequence>
<organism evidence="9 10">
    <name type="scientific">Chrysophaeum taylorii</name>
    <dbReference type="NCBI Taxonomy" id="2483200"/>
    <lineage>
        <taxon>Eukaryota</taxon>
        <taxon>Sar</taxon>
        <taxon>Stramenopiles</taxon>
        <taxon>Ochrophyta</taxon>
        <taxon>Pelagophyceae</taxon>
        <taxon>Pelagomonadales</taxon>
        <taxon>Pelagomonadaceae</taxon>
        <taxon>Chrysophaeum</taxon>
    </lineage>
</organism>
<evidence type="ECO:0000256" key="4">
    <source>
        <dbReference type="ARBA" id="ARBA00023136"/>
    </source>
</evidence>
<keyword evidence="2 7" id="KW-0812">Transmembrane</keyword>
<evidence type="ECO:0000256" key="2">
    <source>
        <dbReference type="ARBA" id="ARBA00022692"/>
    </source>
</evidence>
<evidence type="ECO:0000313" key="10">
    <source>
        <dbReference type="Proteomes" id="UP001230188"/>
    </source>
</evidence>
<evidence type="ECO:0000256" key="7">
    <source>
        <dbReference type="SAM" id="Phobius"/>
    </source>
</evidence>
<dbReference type="InterPro" id="IPR045865">
    <property type="entry name" value="ACT-like_dom_sf"/>
</dbReference>
<dbReference type="PANTHER" id="PTHR21706:SF15">
    <property type="entry name" value="TRANSMEMBRANE PROTEIN 65"/>
    <property type="match status" value="1"/>
</dbReference>
<evidence type="ECO:0000259" key="8">
    <source>
        <dbReference type="PROSITE" id="PS51671"/>
    </source>
</evidence>
<dbReference type="GO" id="GO:0016020">
    <property type="term" value="C:membrane"/>
    <property type="evidence" value="ECO:0007669"/>
    <property type="project" value="UniProtKB-SubCell"/>
</dbReference>
<dbReference type="CDD" id="cd04873">
    <property type="entry name" value="ACT_UUR-ACR-like"/>
    <property type="match status" value="1"/>
</dbReference>
<dbReference type="Proteomes" id="UP001230188">
    <property type="component" value="Unassembled WGS sequence"/>
</dbReference>
<dbReference type="Pfam" id="PF10507">
    <property type="entry name" value="TMEM65"/>
    <property type="match status" value="1"/>
</dbReference>
<name>A0AAD7UBT9_9STRA</name>
<dbReference type="InterPro" id="IPR002912">
    <property type="entry name" value="ACT_dom"/>
</dbReference>
<evidence type="ECO:0000256" key="3">
    <source>
        <dbReference type="ARBA" id="ARBA00022989"/>
    </source>
</evidence>
<protein>
    <recommendedName>
        <fullName evidence="8">ACT domain-containing protein</fullName>
    </recommendedName>
</protein>
<evidence type="ECO:0000256" key="1">
    <source>
        <dbReference type="ARBA" id="ARBA00004141"/>
    </source>
</evidence>
<feature type="region of interest" description="Disordered" evidence="6">
    <location>
        <begin position="288"/>
        <end position="342"/>
    </location>
</feature>
<evidence type="ECO:0000256" key="5">
    <source>
        <dbReference type="SAM" id="Coils"/>
    </source>
</evidence>
<keyword evidence="3 7" id="KW-1133">Transmembrane helix</keyword>
<dbReference type="PROSITE" id="PS51671">
    <property type="entry name" value="ACT"/>
    <property type="match status" value="1"/>
</dbReference>
<dbReference type="PANTHER" id="PTHR21706">
    <property type="entry name" value="TRANSMEMBRANE PROTEIN 65"/>
    <property type="match status" value="1"/>
</dbReference>
<feature type="domain" description="ACT" evidence="8">
    <location>
        <begin position="168"/>
        <end position="239"/>
    </location>
</feature>
<feature type="compositionally biased region" description="Acidic residues" evidence="6">
    <location>
        <begin position="316"/>
        <end position="334"/>
    </location>
</feature>
<dbReference type="AlphaFoldDB" id="A0AAD7UBT9"/>
<reference evidence="9" key="1">
    <citation type="submission" date="2023-01" db="EMBL/GenBank/DDBJ databases">
        <title>Metagenome sequencing of chrysophaentin producing Chrysophaeum taylorii.</title>
        <authorList>
            <person name="Davison J."/>
            <person name="Bewley C."/>
        </authorList>
    </citation>
    <scope>NUCLEOTIDE SEQUENCE</scope>
    <source>
        <strain evidence="9">NIES-1699</strain>
    </source>
</reference>
<dbReference type="SUPFAM" id="SSF55021">
    <property type="entry name" value="ACT-like"/>
    <property type="match status" value="1"/>
</dbReference>
<dbReference type="InterPro" id="IPR019537">
    <property type="entry name" value="TMEM65"/>
</dbReference>
<dbReference type="GO" id="GO:0005739">
    <property type="term" value="C:mitochondrion"/>
    <property type="evidence" value="ECO:0007669"/>
    <property type="project" value="TreeGrafter"/>
</dbReference>
<evidence type="ECO:0000256" key="6">
    <source>
        <dbReference type="SAM" id="MobiDB-lite"/>
    </source>
</evidence>
<dbReference type="EMBL" id="JAQMWT010000390">
    <property type="protein sequence ID" value="KAJ8602076.1"/>
    <property type="molecule type" value="Genomic_DNA"/>
</dbReference>
<accession>A0AAD7UBT9</accession>
<keyword evidence="4 7" id="KW-0472">Membrane</keyword>
<comment type="caution">
    <text evidence="9">The sequence shown here is derived from an EMBL/GenBank/DDBJ whole genome shotgun (WGS) entry which is preliminary data.</text>
</comment>
<feature type="coiled-coil region" evidence="5">
    <location>
        <begin position="241"/>
        <end position="268"/>
    </location>
</feature>
<feature type="transmembrane region" description="Helical" evidence="7">
    <location>
        <begin position="116"/>
        <end position="136"/>
    </location>
</feature>
<gene>
    <name evidence="9" type="ORF">CTAYLR_001615</name>
</gene>
<keyword evidence="10" id="KW-1185">Reference proteome</keyword>
<proteinExistence type="predicted"/>
<comment type="subcellular location">
    <subcellularLocation>
        <location evidence="1">Membrane</location>
        <topology evidence="1">Multi-pass membrane protein</topology>
    </subcellularLocation>
</comment>
<evidence type="ECO:0000313" key="9">
    <source>
        <dbReference type="EMBL" id="KAJ8602076.1"/>
    </source>
</evidence>